<evidence type="ECO:0000256" key="10">
    <source>
        <dbReference type="ARBA" id="ARBA00023303"/>
    </source>
</evidence>
<dbReference type="GO" id="GO:0019228">
    <property type="term" value="P:neuronal action potential"/>
    <property type="evidence" value="ECO:0007669"/>
    <property type="project" value="TreeGrafter"/>
</dbReference>
<dbReference type="Proteomes" id="UP000708208">
    <property type="component" value="Unassembled WGS sequence"/>
</dbReference>
<feature type="transmembrane region" description="Helical" evidence="12">
    <location>
        <begin position="1423"/>
        <end position="1440"/>
    </location>
</feature>
<feature type="transmembrane region" description="Helical" evidence="12">
    <location>
        <begin position="275"/>
        <end position="297"/>
    </location>
</feature>
<organism evidence="14 15">
    <name type="scientific">Allacma fusca</name>
    <dbReference type="NCBI Taxonomy" id="39272"/>
    <lineage>
        <taxon>Eukaryota</taxon>
        <taxon>Metazoa</taxon>
        <taxon>Ecdysozoa</taxon>
        <taxon>Arthropoda</taxon>
        <taxon>Hexapoda</taxon>
        <taxon>Collembola</taxon>
        <taxon>Symphypleona</taxon>
        <taxon>Sminthuridae</taxon>
        <taxon>Allacma</taxon>
    </lineage>
</organism>
<feature type="transmembrane region" description="Helical" evidence="12">
    <location>
        <begin position="1126"/>
        <end position="1150"/>
    </location>
</feature>
<evidence type="ECO:0000256" key="3">
    <source>
        <dbReference type="ARBA" id="ARBA00022692"/>
    </source>
</evidence>
<protein>
    <recommendedName>
        <fullName evidence="13">Ion transport domain-containing protein</fullName>
    </recommendedName>
</protein>
<feature type="domain" description="Ion transport" evidence="13">
    <location>
        <begin position="1421"/>
        <end position="1656"/>
    </location>
</feature>
<dbReference type="OrthoDB" id="2984333at2759"/>
<feature type="domain" description="Ion transport" evidence="13">
    <location>
        <begin position="140"/>
        <end position="471"/>
    </location>
</feature>
<accession>A0A8J2PTJ7</accession>
<dbReference type="PANTHER" id="PTHR10037:SF62">
    <property type="entry name" value="SODIUM CHANNEL PROTEIN 60E"/>
    <property type="match status" value="1"/>
</dbReference>
<keyword evidence="9" id="KW-0325">Glycoprotein</keyword>
<comment type="subcellular location">
    <subcellularLocation>
        <location evidence="1">Membrane</location>
        <topology evidence="1">Multi-pass membrane protein</topology>
    </subcellularLocation>
</comment>
<dbReference type="FunFam" id="1.20.120.350:FF:000009">
    <property type="entry name" value="Voltage-dependent T-type calcium channel subunit alpha"/>
    <property type="match status" value="1"/>
</dbReference>
<keyword evidence="3 12" id="KW-0812">Transmembrane</keyword>
<keyword evidence="6 12" id="KW-1133">Transmembrane helix</keyword>
<dbReference type="GO" id="GO:0005248">
    <property type="term" value="F:voltage-gated sodium channel activity"/>
    <property type="evidence" value="ECO:0007669"/>
    <property type="project" value="TreeGrafter"/>
</dbReference>
<feature type="transmembrane region" description="Helical" evidence="12">
    <location>
        <begin position="887"/>
        <end position="910"/>
    </location>
</feature>
<feature type="domain" description="Ion transport" evidence="13">
    <location>
        <begin position="678"/>
        <end position="917"/>
    </location>
</feature>
<keyword evidence="8 12" id="KW-0472">Membrane</keyword>
<feature type="transmembrane region" description="Helical" evidence="12">
    <location>
        <begin position="1452"/>
        <end position="1470"/>
    </location>
</feature>
<feature type="transmembrane region" description="Helical" evidence="12">
    <location>
        <begin position="1156"/>
        <end position="1174"/>
    </location>
</feature>
<dbReference type="InterPro" id="IPR044564">
    <property type="entry name" value="Na_chnl_inactivation_gate"/>
</dbReference>
<dbReference type="PANTHER" id="PTHR10037">
    <property type="entry name" value="VOLTAGE-GATED CATION CHANNEL CALCIUM AND SODIUM"/>
    <property type="match status" value="1"/>
</dbReference>
<feature type="transmembrane region" description="Helical" evidence="12">
    <location>
        <begin position="221"/>
        <end position="239"/>
    </location>
</feature>
<evidence type="ECO:0000256" key="1">
    <source>
        <dbReference type="ARBA" id="ARBA00004141"/>
    </source>
</evidence>
<evidence type="ECO:0000256" key="9">
    <source>
        <dbReference type="ARBA" id="ARBA00023180"/>
    </source>
</evidence>
<keyword evidence="15" id="KW-1185">Reference proteome</keyword>
<feature type="transmembrane region" description="Helical" evidence="12">
    <location>
        <begin position="178"/>
        <end position="200"/>
    </location>
</feature>
<evidence type="ECO:0000256" key="2">
    <source>
        <dbReference type="ARBA" id="ARBA00022448"/>
    </source>
</evidence>
<dbReference type="Pfam" id="PF00520">
    <property type="entry name" value="Ion_trans"/>
    <property type="match status" value="4"/>
</dbReference>
<evidence type="ECO:0000313" key="15">
    <source>
        <dbReference type="Proteomes" id="UP000708208"/>
    </source>
</evidence>
<evidence type="ECO:0000256" key="7">
    <source>
        <dbReference type="ARBA" id="ARBA00023065"/>
    </source>
</evidence>
<evidence type="ECO:0000259" key="13">
    <source>
        <dbReference type="Pfam" id="PF00520"/>
    </source>
</evidence>
<evidence type="ECO:0000256" key="6">
    <source>
        <dbReference type="ARBA" id="ARBA00022989"/>
    </source>
</evidence>
<evidence type="ECO:0000256" key="4">
    <source>
        <dbReference type="ARBA" id="ARBA00022737"/>
    </source>
</evidence>
<name>A0A8J2PTJ7_9HEXA</name>
<feature type="transmembrane region" description="Helical" evidence="12">
    <location>
        <begin position="1216"/>
        <end position="1242"/>
    </location>
</feature>
<keyword evidence="10" id="KW-0407">Ion channel</keyword>
<dbReference type="InterPro" id="IPR005821">
    <property type="entry name" value="Ion_trans_dom"/>
</dbReference>
<dbReference type="GO" id="GO:0001518">
    <property type="term" value="C:voltage-gated sodium channel complex"/>
    <property type="evidence" value="ECO:0007669"/>
    <property type="project" value="TreeGrafter"/>
</dbReference>
<evidence type="ECO:0000256" key="12">
    <source>
        <dbReference type="SAM" id="Phobius"/>
    </source>
</evidence>
<evidence type="ECO:0000256" key="11">
    <source>
        <dbReference type="SAM" id="MobiDB-lite"/>
    </source>
</evidence>
<feature type="domain" description="Ion transport" evidence="13">
    <location>
        <begin position="1090"/>
        <end position="1370"/>
    </location>
</feature>
<dbReference type="InterPro" id="IPR043203">
    <property type="entry name" value="VGCC_Ca_Na"/>
</dbReference>
<reference evidence="14" key="1">
    <citation type="submission" date="2021-06" db="EMBL/GenBank/DDBJ databases">
        <authorList>
            <person name="Hodson N. C."/>
            <person name="Mongue J. A."/>
            <person name="Jaron S. K."/>
        </authorList>
    </citation>
    <scope>NUCLEOTIDE SEQUENCE</scope>
</reference>
<feature type="transmembrane region" description="Helical" evidence="12">
    <location>
        <begin position="1540"/>
        <end position="1568"/>
    </location>
</feature>
<feature type="transmembrane region" description="Helical" evidence="12">
    <location>
        <begin position="808"/>
        <end position="826"/>
    </location>
</feature>
<feature type="transmembrane region" description="Helical" evidence="12">
    <location>
        <begin position="1338"/>
        <end position="1361"/>
    </location>
</feature>
<gene>
    <name evidence="14" type="ORF">AFUS01_LOCUS45673</name>
</gene>
<proteinExistence type="predicted"/>
<keyword evidence="5" id="KW-0851">Voltage-gated channel</keyword>
<feature type="region of interest" description="Disordered" evidence="11">
    <location>
        <begin position="948"/>
        <end position="970"/>
    </location>
</feature>
<keyword evidence="2" id="KW-0813">Transport</keyword>
<dbReference type="GO" id="GO:0086010">
    <property type="term" value="P:membrane depolarization during action potential"/>
    <property type="evidence" value="ECO:0007669"/>
    <property type="project" value="TreeGrafter"/>
</dbReference>
<keyword evidence="7" id="KW-0406">Ion transport</keyword>
<feature type="transmembrane region" description="Helical" evidence="12">
    <location>
        <begin position="1092"/>
        <end position="1114"/>
    </location>
</feature>
<evidence type="ECO:0000256" key="5">
    <source>
        <dbReference type="ARBA" id="ARBA00022882"/>
    </source>
</evidence>
<sequence>MYKYMTLPGVGVKCLHSKTTATTQIENQSQVPGDREMADNVVPGLVRKSSQTSSHHKFAKPPSYYLLHDSTHPKRLFPPHLYNRPLEEVDPFVFEDTFCMIGRKLGQNYVYRFSATKSLHIFGPLSSVRKFACRIIYSLSFDIFIILVILTNCVTLATYSNWEIGVSGTFQKNKDMEFVIKIMEYIFVGVYTVEMSLKVIAKGFVCNKFSYLRNVWNSVDFLIIVFGYITIILGGDSVLDKDLQFFSTLRVLRTIKTVSLIPGLRLMTNALLKSVVQLVEVMTLTMFCLMIFALLALQLYMGKLLQKCVLMKNSEAHRKMVYEELSRDPTELNGGPIRPGDPEARKMWNNWVHKKENWLMRTYPFNEPVPCSNETVFGTGRVCPNGYVCLENIGENFDRGWTSFDNFFSAMLTTFQMITTDFWERPYDLIMSTTNPFSVIFCIIVIFLGFFYLLNLMLAVVAMSYEREFKKKSEIPLTKQQKLSVHRKASTFSFHDPARLKVTVMTSYRKRTPSEREILAKTLKESKEEFEYNSTDVEPTEIKEKKRPNLHDAIMSLLGRRFSMDGKVIKKLTRTDGSIKSDISGQSLPSNLAFPHTDMIPTLQHDISPIVTPPTIPVKHERSNSINSIHSVEESFASTITKSAKLLAATLHLNANNCFTRKLLLIRTMLTPIVTDSKFEVLITVLILMNTLLFASEHHGQPQWLDELVVETHGMGNIFFTTVFALEAVMKIFALQNEYFTSWWNLFDFAIVIQSILDIALHQYQLFSAVFKPMRLLRIFKLAHTWITMKVLLNIIFSTFGALGNLTLVLLIVLYMFAILGLKVVGEHYVKKAFNVDGDEDDFPRWNWQSFVYAFMLVFRVICGEWIEPFLECLTATAKSNTEHKCFFIYLPVFVIGNLIILNLFLALLLNSFDTEELNARHKIELEAAGKADKLKKYVGVFLNQAPNNRDDESRRSSLTGPNDIIDNAGKSTVRQPRDKFKVKAKQVILLNRKKVAEKMLHETEFRRKQEYSARRFSETNALLARHSVSFGVSQAQFEMPDVLMSRRELESCIPQKCWTVNCCFFRSLRKVKWRCWNSTRNCALAIVTHPVFEWLILALIFASSVTLCFEDVYLERRQDLKNALFYINITFSGIFVLEMVIKWFALGIWNYFTSWWTLLDFFIICVSVSSWYFDYHESIHGSHSLGSGFGSLKALRTLRALRPLRAISRWQGMKIVVNALMYAIPSIINVLLVCILFWLIFSIMGVQFFKGRFYKCVENDTGNTVPVELVGTREECCKYTNKWSWINQQPNFDNVFQGYLTLFQVATFEGWMEAMQASVDAVGINKQPKRDNNLLAYLYYVIFIVIGAFFILNLFIGVIIDNFNRLKKKYEGNLVEVLLTPSQLHYYTAMKKLGRKKPRKVIKRPNSFFVGVFYDMSMSRRFEIIVFVLIFLNIFIMAFESYNQRRVHTNILDGFNALFTTIFALEAMAKIIGLRHYYFTIPWNIFDFTLVFLSIIDIGLGETGRDLIPVPPTFLRVVRVFRVGRVLRLIKAAAGIRKLLFALIVSLPALFNIGCLLFLITFIYAVLGMTLFGGNAHNLAIDSVFNFDTFLRSCLMLLRLMTAAGWNDVLMAMTVERPYCGTYRNIKCGRLGEGKFINMYVAIILENFYEANREEDVGIVEDDLEMFYIRWARYDPQATQFIAFEYLSEFLASLDKPLGVPIPNIVAIVAFNLPIARGNKIHCLDVLHALVKHVLGYIDDTEEFRKVSSVA</sequence>
<comment type="caution">
    <text evidence="14">The sequence shown here is derived from an EMBL/GenBank/DDBJ whole genome shotgun (WGS) entry which is preliminary data.</text>
</comment>
<dbReference type="CDD" id="cd13433">
    <property type="entry name" value="Na_channel_gate"/>
    <property type="match status" value="1"/>
</dbReference>
<evidence type="ECO:0000256" key="8">
    <source>
        <dbReference type="ARBA" id="ARBA00023136"/>
    </source>
</evidence>
<dbReference type="EMBL" id="CAJVCH010571021">
    <property type="protein sequence ID" value="CAG7836430.1"/>
    <property type="molecule type" value="Genomic_DNA"/>
</dbReference>
<feature type="transmembrane region" description="Helical" evidence="12">
    <location>
        <begin position="135"/>
        <end position="158"/>
    </location>
</feature>
<keyword evidence="4" id="KW-0677">Repeat</keyword>
<evidence type="ECO:0000313" key="14">
    <source>
        <dbReference type="EMBL" id="CAG7836430.1"/>
    </source>
</evidence>
<feature type="transmembrane region" description="Helical" evidence="12">
    <location>
        <begin position="438"/>
        <end position="462"/>
    </location>
</feature>